<protein>
    <recommendedName>
        <fullName evidence="3">DUF5723 domain-containing protein</fullName>
    </recommendedName>
</protein>
<proteinExistence type="predicted"/>
<dbReference type="RefSeq" id="WP_269413978.1">
    <property type="nucleotide sequence ID" value="NZ_JAPWGL010000001.1"/>
</dbReference>
<organism evidence="1 2">
    <name type="scientific">Pedobacter rhodius</name>
    <dbReference type="NCBI Taxonomy" id="3004098"/>
    <lineage>
        <taxon>Bacteria</taxon>
        <taxon>Pseudomonadati</taxon>
        <taxon>Bacteroidota</taxon>
        <taxon>Sphingobacteriia</taxon>
        <taxon>Sphingobacteriales</taxon>
        <taxon>Sphingobacteriaceae</taxon>
        <taxon>Pedobacter</taxon>
    </lineage>
</organism>
<accession>A0ABT4KV98</accession>
<keyword evidence="2" id="KW-1185">Reference proteome</keyword>
<evidence type="ECO:0000313" key="1">
    <source>
        <dbReference type="EMBL" id="MCZ4222167.1"/>
    </source>
</evidence>
<comment type="caution">
    <text evidence="1">The sequence shown here is derived from an EMBL/GenBank/DDBJ whole genome shotgun (WGS) entry which is preliminary data.</text>
</comment>
<sequence length="384" mass="42021">MKKITLIFGILLINVTLKAQQSIKLKDLAVPNSPAFILTDITPTLIQNPNSPKKFVLGLAQSFDKSSSGFPENYAAEFAPYWLTSSEGKNVYAAVGLKTKTDDDGNFKILNKEDIFSGLKFTSISLGFINKDLIPDGVDLSQKVFAVGARATFIKVQQDGYAKKMKGLIDEWHIAAQKDLEAYQLAIAIDASQENLDLQAKKLAEKNAQKSGALADEIAELIQQKPKFSWDFAGAYATYGIEDQDWQTGRVGAWTTLSTYIPLASANAKAIKNYFNLNASLRYLRDNFSKNDLGVITKNNNIDVGGKAALEFDQLSVGVETLYRYVNGKGNAENRTVGVINYKIADNIFLNGAFGKNFESQSKSIAILGINWGIGSEKANLPGN</sequence>
<evidence type="ECO:0008006" key="3">
    <source>
        <dbReference type="Google" id="ProtNLM"/>
    </source>
</evidence>
<gene>
    <name evidence="1" type="ORF">O0931_02540</name>
</gene>
<name>A0ABT4KV98_9SPHI</name>
<reference evidence="1" key="1">
    <citation type="submission" date="2022-12" db="EMBL/GenBank/DDBJ databases">
        <title>Genome sequence of SJ11.</title>
        <authorList>
            <person name="Woo H."/>
        </authorList>
    </citation>
    <scope>NUCLEOTIDE SEQUENCE</scope>
    <source>
        <strain evidence="1">SJ11</strain>
    </source>
</reference>
<dbReference type="EMBL" id="JAPWGL010000001">
    <property type="protein sequence ID" value="MCZ4222167.1"/>
    <property type="molecule type" value="Genomic_DNA"/>
</dbReference>
<evidence type="ECO:0000313" key="2">
    <source>
        <dbReference type="Proteomes" id="UP001144341"/>
    </source>
</evidence>
<dbReference type="Proteomes" id="UP001144341">
    <property type="component" value="Unassembled WGS sequence"/>
</dbReference>